<comment type="caution">
    <text evidence="1">The sequence shown here is derived from an EMBL/GenBank/DDBJ whole genome shotgun (WGS) entry which is preliminary data.</text>
</comment>
<dbReference type="EMBL" id="LKAJ01000002">
    <property type="protein sequence ID" value="KRG22218.1"/>
    <property type="molecule type" value="Genomic_DNA"/>
</dbReference>
<dbReference type="RefSeq" id="WP_075065279.1">
    <property type="nucleotide sequence ID" value="NZ_LKAJ02000001.1"/>
</dbReference>
<dbReference type="AlphaFoldDB" id="A0A0Q9YXF6"/>
<gene>
    <name evidence="1" type="ORF">HT99x_00637</name>
    <name evidence="2" type="ORF">HT99x_014160</name>
</gene>
<name>A0A0Q9YXF6_9GAMM</name>
<dbReference type="EMBL" id="LKAJ02000001">
    <property type="protein sequence ID" value="MCS5712580.1"/>
    <property type="molecule type" value="Genomic_DNA"/>
</dbReference>
<organism evidence="1">
    <name type="scientific">Candidatus Berkiella aquae</name>
    <dbReference type="NCBI Taxonomy" id="295108"/>
    <lineage>
        <taxon>Bacteria</taxon>
        <taxon>Pseudomonadati</taxon>
        <taxon>Pseudomonadota</taxon>
        <taxon>Gammaproteobacteria</taxon>
        <taxon>Candidatus Berkiellales</taxon>
        <taxon>Candidatus Berkiellaceae</taxon>
        <taxon>Candidatus Berkiella</taxon>
    </lineage>
</organism>
<dbReference type="OrthoDB" id="5917490at2"/>
<accession>A0A0Q9YXF6</accession>
<evidence type="ECO:0008006" key="4">
    <source>
        <dbReference type="Google" id="ProtNLM"/>
    </source>
</evidence>
<protein>
    <recommendedName>
        <fullName evidence="4">FixH</fullName>
    </recommendedName>
</protein>
<evidence type="ECO:0000313" key="2">
    <source>
        <dbReference type="EMBL" id="MCS5712580.1"/>
    </source>
</evidence>
<evidence type="ECO:0000313" key="1">
    <source>
        <dbReference type="EMBL" id="KRG22218.1"/>
    </source>
</evidence>
<dbReference type="STRING" id="295108.HT99x_00637"/>
<proteinExistence type="predicted"/>
<reference evidence="1" key="1">
    <citation type="submission" date="2015-09" db="EMBL/GenBank/DDBJ databases">
        <title>Draft Genome Sequences of Two Novel Amoeba-resistant Intranuclear Bacteria, Candidatus Berkiella cookevillensis and Candidatus Berkiella aquae.</title>
        <authorList>
            <person name="Mehari Y.T."/>
            <person name="Arivett B.A."/>
            <person name="Farone A.L."/>
            <person name="Gunderson J.H."/>
            <person name="Farone M.B."/>
        </authorList>
    </citation>
    <scope>NUCLEOTIDE SEQUENCE [LARGE SCALE GENOMIC DNA]</scope>
    <source>
        <strain evidence="1">HT99</strain>
    </source>
</reference>
<keyword evidence="3" id="KW-1185">Reference proteome</keyword>
<evidence type="ECO:0000313" key="3">
    <source>
        <dbReference type="Proteomes" id="UP000051497"/>
    </source>
</evidence>
<dbReference type="Proteomes" id="UP000051497">
    <property type="component" value="Unassembled WGS sequence"/>
</dbReference>
<reference evidence="2" key="2">
    <citation type="journal article" date="2016" name="Genome Announc.">
        <title>Draft Genome Sequences of Two Novel Amoeba-Resistant Intranuclear Bacteria, 'Candidatus Berkiella cookevillensis' and 'Candidatus Berkiella aquae'.</title>
        <authorList>
            <person name="Mehari Y.T."/>
            <person name="Arivett B.A."/>
            <person name="Farone A.L."/>
            <person name="Gunderson J.H."/>
            <person name="Farone M.B."/>
        </authorList>
    </citation>
    <scope>NUCLEOTIDE SEQUENCE</scope>
    <source>
        <strain evidence="2">HT99</strain>
    </source>
</reference>
<reference evidence="2" key="3">
    <citation type="submission" date="2021-06" db="EMBL/GenBank/DDBJ databases">
        <title>Genomic Description and Analysis of Intracellular Bacteria, Candidatus Berkiella cookevillensis and Candidatus Berkiella aquae.</title>
        <authorList>
            <person name="Kidane D.T."/>
            <person name="Mehari Y.T."/>
            <person name="Rice F.C."/>
            <person name="Arivett B.A."/>
            <person name="Farone A.L."/>
            <person name="Berk S.G."/>
            <person name="Farone M.B."/>
        </authorList>
    </citation>
    <scope>NUCLEOTIDE SEQUENCE</scope>
    <source>
        <strain evidence="2">HT99</strain>
    </source>
</reference>
<sequence>MAISLRQDKWLLAGGLFVLLGSLFCAYQFYASWKTSRTVTLPVPDCDLRRGPCVSRLPSGEKIELHIRPTHMPVLTSVQLEVKTGIPVKKMYINFKGAEMNMGEFRSALLPHKEGSYSAQTILPTCIQDNMVWHAVVQIEAGNMRYSAPFVLINQRPST</sequence>